<dbReference type="GO" id="GO:0006281">
    <property type="term" value="P:DNA repair"/>
    <property type="evidence" value="ECO:0007669"/>
    <property type="project" value="UniProtKB-KW"/>
</dbReference>
<dbReference type="PROSITE" id="PS00374">
    <property type="entry name" value="MGMT"/>
    <property type="match status" value="1"/>
</dbReference>
<proteinExistence type="inferred from homology"/>
<dbReference type="FunFam" id="1.10.10.10:FF:000214">
    <property type="entry name" value="Methylated-DNA--protein-cysteine methyltransferase"/>
    <property type="match status" value="1"/>
</dbReference>
<feature type="domain" description="Methylated-DNA-[protein]-cysteine S-methyltransferase DNA binding" evidence="9">
    <location>
        <begin position="76"/>
        <end position="156"/>
    </location>
</feature>
<keyword evidence="7" id="KW-0234">DNA repair</keyword>
<dbReference type="PANTHER" id="PTHR10815:SF13">
    <property type="entry name" value="METHYLATED-DNA--PROTEIN-CYSTEINE METHYLTRANSFERASE"/>
    <property type="match status" value="1"/>
</dbReference>
<dbReference type="AlphaFoldDB" id="A0A644V4P9"/>
<evidence type="ECO:0000256" key="1">
    <source>
        <dbReference type="ARBA" id="ARBA00001286"/>
    </source>
</evidence>
<keyword evidence="5" id="KW-0808">Transferase</keyword>
<dbReference type="EMBL" id="VSSQ01000219">
    <property type="protein sequence ID" value="MPL86264.1"/>
    <property type="molecule type" value="Genomic_DNA"/>
</dbReference>
<dbReference type="Gene3D" id="3.30.160.70">
    <property type="entry name" value="Methylated DNA-protein cysteine methyltransferase domain"/>
    <property type="match status" value="1"/>
</dbReference>
<dbReference type="GO" id="GO:0003908">
    <property type="term" value="F:methylated-DNA-[protein]-cysteine S-methyltransferase activity"/>
    <property type="evidence" value="ECO:0007669"/>
    <property type="project" value="UniProtKB-EC"/>
</dbReference>
<sequence>MNYGFYTSPFGKCCIAFTTEGLFGLIFTKTEEEAVKDLHDRFPKTDFTLDAAQAKLLGDQIFKQRKNVRLCPLGTPFQQSVWKALQEIPEGEIRTYAQIADAIGKPKAVRAVGTAIGANPIAYLIPCHRVVRTDGGLGGYRWGLALKQQMLQAERVGI</sequence>
<evidence type="ECO:0000256" key="5">
    <source>
        <dbReference type="ARBA" id="ARBA00022679"/>
    </source>
</evidence>
<accession>A0A644V4P9</accession>
<evidence type="ECO:0000256" key="7">
    <source>
        <dbReference type="ARBA" id="ARBA00023204"/>
    </source>
</evidence>
<evidence type="ECO:0000259" key="9">
    <source>
        <dbReference type="Pfam" id="PF01035"/>
    </source>
</evidence>
<evidence type="ECO:0000313" key="10">
    <source>
        <dbReference type="EMBL" id="MPL86264.1"/>
    </source>
</evidence>
<evidence type="ECO:0000256" key="8">
    <source>
        <dbReference type="ARBA" id="ARBA00049348"/>
    </source>
</evidence>
<keyword evidence="6" id="KW-0227">DNA damage</keyword>
<keyword evidence="4" id="KW-0489">Methyltransferase</keyword>
<evidence type="ECO:0000256" key="2">
    <source>
        <dbReference type="ARBA" id="ARBA00008711"/>
    </source>
</evidence>
<dbReference type="CDD" id="cd06445">
    <property type="entry name" value="ATase"/>
    <property type="match status" value="1"/>
</dbReference>
<reference evidence="10" key="1">
    <citation type="submission" date="2019-08" db="EMBL/GenBank/DDBJ databases">
        <authorList>
            <person name="Kucharzyk K."/>
            <person name="Murdoch R.W."/>
            <person name="Higgins S."/>
            <person name="Loffler F."/>
        </authorList>
    </citation>
    <scope>NUCLEOTIDE SEQUENCE</scope>
</reference>
<dbReference type="InterPro" id="IPR036631">
    <property type="entry name" value="MGMT_N_sf"/>
</dbReference>
<dbReference type="PANTHER" id="PTHR10815">
    <property type="entry name" value="METHYLATED-DNA--PROTEIN-CYSTEINE METHYLTRANSFERASE"/>
    <property type="match status" value="1"/>
</dbReference>
<dbReference type="SUPFAM" id="SSF46767">
    <property type="entry name" value="Methylated DNA-protein cysteine methyltransferase, C-terminal domain"/>
    <property type="match status" value="1"/>
</dbReference>
<organism evidence="10">
    <name type="scientific">bioreactor metagenome</name>
    <dbReference type="NCBI Taxonomy" id="1076179"/>
    <lineage>
        <taxon>unclassified sequences</taxon>
        <taxon>metagenomes</taxon>
        <taxon>ecological metagenomes</taxon>
    </lineage>
</organism>
<dbReference type="Pfam" id="PF01035">
    <property type="entry name" value="DNA_binding_1"/>
    <property type="match status" value="1"/>
</dbReference>
<name>A0A644V4P9_9ZZZZ</name>
<dbReference type="SUPFAM" id="SSF53155">
    <property type="entry name" value="Methylated DNA-protein cysteine methyltransferase domain"/>
    <property type="match status" value="1"/>
</dbReference>
<dbReference type="InterPro" id="IPR036217">
    <property type="entry name" value="MethylDNA_cys_MeTrfase_DNAb"/>
</dbReference>
<dbReference type="InterPro" id="IPR036388">
    <property type="entry name" value="WH-like_DNA-bd_sf"/>
</dbReference>
<evidence type="ECO:0000256" key="4">
    <source>
        <dbReference type="ARBA" id="ARBA00022603"/>
    </source>
</evidence>
<comment type="catalytic activity">
    <reaction evidence="8">
        <text>a 6-O-methyl-2'-deoxyguanosine in DNA + L-cysteinyl-[protein] = S-methyl-L-cysteinyl-[protein] + a 2'-deoxyguanosine in DNA</text>
        <dbReference type="Rhea" id="RHEA:24000"/>
        <dbReference type="Rhea" id="RHEA-COMP:10131"/>
        <dbReference type="Rhea" id="RHEA-COMP:10132"/>
        <dbReference type="Rhea" id="RHEA-COMP:11367"/>
        <dbReference type="Rhea" id="RHEA-COMP:11368"/>
        <dbReference type="ChEBI" id="CHEBI:29950"/>
        <dbReference type="ChEBI" id="CHEBI:82612"/>
        <dbReference type="ChEBI" id="CHEBI:85445"/>
        <dbReference type="ChEBI" id="CHEBI:85448"/>
        <dbReference type="EC" id="2.1.1.63"/>
    </reaction>
</comment>
<comment type="catalytic activity">
    <reaction evidence="1">
        <text>a 4-O-methyl-thymidine in DNA + L-cysteinyl-[protein] = a thymidine in DNA + S-methyl-L-cysteinyl-[protein]</text>
        <dbReference type="Rhea" id="RHEA:53428"/>
        <dbReference type="Rhea" id="RHEA-COMP:10131"/>
        <dbReference type="Rhea" id="RHEA-COMP:10132"/>
        <dbReference type="Rhea" id="RHEA-COMP:13555"/>
        <dbReference type="Rhea" id="RHEA-COMP:13556"/>
        <dbReference type="ChEBI" id="CHEBI:29950"/>
        <dbReference type="ChEBI" id="CHEBI:82612"/>
        <dbReference type="ChEBI" id="CHEBI:137386"/>
        <dbReference type="ChEBI" id="CHEBI:137387"/>
        <dbReference type="EC" id="2.1.1.63"/>
    </reaction>
</comment>
<dbReference type="NCBIfam" id="TIGR00589">
    <property type="entry name" value="ogt"/>
    <property type="match status" value="1"/>
</dbReference>
<dbReference type="GO" id="GO:0032259">
    <property type="term" value="P:methylation"/>
    <property type="evidence" value="ECO:0007669"/>
    <property type="project" value="UniProtKB-KW"/>
</dbReference>
<evidence type="ECO:0000256" key="6">
    <source>
        <dbReference type="ARBA" id="ARBA00022763"/>
    </source>
</evidence>
<comment type="similarity">
    <text evidence="2">Belongs to the MGMT family.</text>
</comment>
<protein>
    <recommendedName>
        <fullName evidence="3">methylated-DNA--[protein]-cysteine S-methyltransferase</fullName>
        <ecNumber evidence="3">2.1.1.63</ecNumber>
    </recommendedName>
</protein>
<evidence type="ECO:0000256" key="3">
    <source>
        <dbReference type="ARBA" id="ARBA00011918"/>
    </source>
</evidence>
<dbReference type="InterPro" id="IPR014048">
    <property type="entry name" value="MethylDNA_cys_MeTrfase_DNA-bd"/>
</dbReference>
<dbReference type="Gene3D" id="1.10.10.10">
    <property type="entry name" value="Winged helix-like DNA-binding domain superfamily/Winged helix DNA-binding domain"/>
    <property type="match status" value="1"/>
</dbReference>
<gene>
    <name evidence="10" type="primary">ada_3</name>
    <name evidence="10" type="ORF">SDC9_32242</name>
</gene>
<comment type="caution">
    <text evidence="10">The sequence shown here is derived from an EMBL/GenBank/DDBJ whole genome shotgun (WGS) entry which is preliminary data.</text>
</comment>
<dbReference type="EC" id="2.1.1.63" evidence="3"/>
<dbReference type="InterPro" id="IPR001497">
    <property type="entry name" value="MethylDNA_cys_MeTrfase_AS"/>
</dbReference>